<keyword evidence="1" id="KW-0732">Signal</keyword>
<feature type="signal peptide" evidence="1">
    <location>
        <begin position="1"/>
        <end position="21"/>
    </location>
</feature>
<sequence>MRRILLALAALSAFMTGPAWAEAQNYMVALGGRPLGTLQFNGQSRNAAFLLSLNNAPFGIKNGTFNAVTQSAGGDVSYLGSNRGSETRDIAIARTADRVTSVTITPSSEMTAMSNAKAVPAGVLFPPEVFAALAKSGGCPSPLALYDGRRVVQIATQATSQEGASVLCEMSYRVVMGPGYVSPFYLKSFGMELVYTAGELAKASLSGGGFKVHLTRQ</sequence>
<dbReference type="Proteomes" id="UP000003257">
    <property type="component" value="Unassembled WGS sequence"/>
</dbReference>
<evidence type="ECO:0000313" key="3">
    <source>
        <dbReference type="Proteomes" id="UP000003257"/>
    </source>
</evidence>
<protein>
    <submittedName>
        <fullName evidence="2">Uncharacterized protein</fullName>
    </submittedName>
</protein>
<organism evidence="2 3">
    <name type="scientific">Sulfitobacter indolifex HEL-45</name>
    <dbReference type="NCBI Taxonomy" id="391624"/>
    <lineage>
        <taxon>Bacteria</taxon>
        <taxon>Pseudomonadati</taxon>
        <taxon>Pseudomonadota</taxon>
        <taxon>Alphaproteobacteria</taxon>
        <taxon>Rhodobacterales</taxon>
        <taxon>Roseobacteraceae</taxon>
        <taxon>Sulfitobacter</taxon>
    </lineage>
</organism>
<dbReference type="EMBL" id="ABID01000002">
    <property type="protein sequence ID" value="EDQ04985.1"/>
    <property type="molecule type" value="Genomic_DNA"/>
</dbReference>
<accession>A0ABM9X6D4</accession>
<proteinExistence type="predicted"/>
<evidence type="ECO:0000256" key="1">
    <source>
        <dbReference type="SAM" id="SignalP"/>
    </source>
</evidence>
<feature type="chain" id="PRO_5045075141" evidence="1">
    <location>
        <begin position="22"/>
        <end position="217"/>
    </location>
</feature>
<gene>
    <name evidence="2" type="ORF">OIHEL45_09598</name>
</gene>
<evidence type="ECO:0000313" key="2">
    <source>
        <dbReference type="EMBL" id="EDQ04985.1"/>
    </source>
</evidence>
<name>A0ABM9X6D4_9RHOB</name>
<dbReference type="RefSeq" id="WP_007119123.1">
    <property type="nucleotide sequence ID" value="NZ_ABID01000002.1"/>
</dbReference>
<keyword evidence="3" id="KW-1185">Reference proteome</keyword>
<reference evidence="2 3" key="1">
    <citation type="submission" date="2007-11" db="EMBL/GenBank/DDBJ databases">
        <authorList>
            <person name="Wagner-Dobler I."/>
            <person name="Ferriera S."/>
            <person name="Johnson J."/>
            <person name="Kravitz S."/>
            <person name="Beeson K."/>
            <person name="Sutton G."/>
            <person name="Rogers Y.-H."/>
            <person name="Friedman R."/>
            <person name="Frazier M."/>
            <person name="Venter J.C."/>
        </authorList>
    </citation>
    <scope>NUCLEOTIDE SEQUENCE [LARGE SCALE GENOMIC DNA]</scope>
    <source>
        <strain evidence="2 3">HEL-45</strain>
    </source>
</reference>
<comment type="caution">
    <text evidence="2">The sequence shown here is derived from an EMBL/GenBank/DDBJ whole genome shotgun (WGS) entry which is preliminary data.</text>
</comment>